<organism evidence="1">
    <name type="scientific">Microvirga ossetica</name>
    <dbReference type="NCBI Taxonomy" id="1882682"/>
    <lineage>
        <taxon>Bacteria</taxon>
        <taxon>Pseudomonadati</taxon>
        <taxon>Pseudomonadota</taxon>
        <taxon>Alphaproteobacteria</taxon>
        <taxon>Hyphomicrobiales</taxon>
        <taxon>Methylobacteriaceae</taxon>
        <taxon>Microvirga</taxon>
    </lineage>
</organism>
<protein>
    <submittedName>
        <fullName evidence="1">Uncharacterized protein</fullName>
    </submittedName>
</protein>
<gene>
    <name evidence="1" type="ORF">BB934_42705</name>
</gene>
<dbReference type="RefSeq" id="WP_099515779.1">
    <property type="nucleotide sequence ID" value="NZ_CP016620.1"/>
</dbReference>
<reference evidence="1" key="1">
    <citation type="submission" date="2016-07" db="EMBL/GenBank/DDBJ databases">
        <title>Microvirga ossetica sp. nov. a new species of rhizobia isolated from root nodules of the legume species Vicia alpestris Steven originated from North Ossetia region in the Caucasus.</title>
        <authorList>
            <person name="Safronova V.I."/>
            <person name="Kuznetsova I.G."/>
            <person name="Sazanova A.L."/>
            <person name="Belimov A."/>
            <person name="Andronov E."/>
            <person name="Osledkin Y.S."/>
            <person name="Onishchuk O.P."/>
            <person name="Kurchak O.N."/>
            <person name="Shaposhnikov A.I."/>
            <person name="Willems A."/>
            <person name="Tikhonovich I.A."/>
        </authorList>
    </citation>
    <scope>NUCLEOTIDE SEQUENCE [LARGE SCALE GENOMIC DNA]</scope>
    <source>
        <strain evidence="1">V5/3M</strain>
        <plasmid evidence="1">unnamed4</plasmid>
    </source>
</reference>
<accession>A0A1B2EYD2</accession>
<proteinExistence type="predicted"/>
<sequence>MTTDIVEIYWNARPHLQRLGVNLRRSGIDDRGQHVLAEVRKSLVEVFPGTPVLVRFAVHAKAPANDLRILRRGIEQLGCVDEVRAAIEHALQQAECEAA</sequence>
<dbReference type="AlphaFoldDB" id="A0A1B2EYD2"/>
<keyword evidence="1" id="KW-0614">Plasmid</keyword>
<geneLocation type="plasmid" evidence="1">
    <name>unnamed4</name>
</geneLocation>
<evidence type="ECO:0000313" key="1">
    <source>
        <dbReference type="EMBL" id="ANY84942.1"/>
    </source>
</evidence>
<dbReference type="KEGG" id="moc:BB934_42705"/>
<name>A0A1B2EYD2_9HYPH</name>
<dbReference type="EMBL" id="CP016620">
    <property type="protein sequence ID" value="ANY84942.1"/>
    <property type="molecule type" value="Genomic_DNA"/>
</dbReference>